<reference evidence="2 3" key="1">
    <citation type="submission" date="2023-05" db="EMBL/GenBank/DDBJ databases">
        <title>Streptomyces fuscus sp. nov., a brown-black pigment producing actinomyces isolated from dry sand of Sea duck farm.</title>
        <authorList>
            <person name="Xie J."/>
            <person name="Shen N."/>
        </authorList>
    </citation>
    <scope>NUCLEOTIDE SEQUENCE [LARGE SCALE GENOMIC DNA]</scope>
    <source>
        <strain evidence="2 3">GXMU-J15</strain>
    </source>
</reference>
<gene>
    <name evidence="2" type="ORF">QNN03_00865</name>
</gene>
<keyword evidence="3" id="KW-1185">Reference proteome</keyword>
<dbReference type="InterPro" id="IPR011032">
    <property type="entry name" value="GroES-like_sf"/>
</dbReference>
<feature type="domain" description="Alcohol dehydrogenase-like N-terminal" evidence="1">
    <location>
        <begin position="25"/>
        <end position="71"/>
    </location>
</feature>
<organism evidence="2 3">
    <name type="scientific">Streptomyces fuscus</name>
    <dbReference type="NCBI Taxonomy" id="3048495"/>
    <lineage>
        <taxon>Bacteria</taxon>
        <taxon>Bacillati</taxon>
        <taxon>Actinomycetota</taxon>
        <taxon>Actinomycetes</taxon>
        <taxon>Kitasatosporales</taxon>
        <taxon>Streptomycetaceae</taxon>
        <taxon>Streptomyces</taxon>
    </lineage>
</organism>
<dbReference type="InterPro" id="IPR013154">
    <property type="entry name" value="ADH-like_N"/>
</dbReference>
<comment type="caution">
    <text evidence="2">The sequence shown here is derived from an EMBL/GenBank/DDBJ whole genome shotgun (WGS) entry which is preliminary data.</text>
</comment>
<dbReference type="Pfam" id="PF08240">
    <property type="entry name" value="ADH_N"/>
    <property type="match status" value="1"/>
</dbReference>
<dbReference type="RefSeq" id="WP_285429679.1">
    <property type="nucleotide sequence ID" value="NZ_JASJUS010000001.1"/>
</dbReference>
<dbReference type="SUPFAM" id="SSF50129">
    <property type="entry name" value="GroES-like"/>
    <property type="match status" value="1"/>
</dbReference>
<evidence type="ECO:0000313" key="2">
    <source>
        <dbReference type="EMBL" id="MDL2074984.1"/>
    </source>
</evidence>
<accession>A0ABT7ISB8</accession>
<dbReference type="Proteomes" id="UP001241926">
    <property type="component" value="Unassembled WGS sequence"/>
</dbReference>
<name>A0ABT7ISB8_9ACTN</name>
<proteinExistence type="predicted"/>
<dbReference type="Gene3D" id="3.90.180.10">
    <property type="entry name" value="Medium-chain alcohol dehydrogenases, catalytic domain"/>
    <property type="match status" value="1"/>
</dbReference>
<protein>
    <recommendedName>
        <fullName evidence="1">Alcohol dehydrogenase-like N-terminal domain-containing protein</fullName>
    </recommendedName>
</protein>
<evidence type="ECO:0000259" key="1">
    <source>
        <dbReference type="Pfam" id="PF08240"/>
    </source>
</evidence>
<dbReference type="EMBL" id="JASJUS010000001">
    <property type="protein sequence ID" value="MDL2074984.1"/>
    <property type="molecule type" value="Genomic_DNA"/>
</dbReference>
<sequence length="83" mass="8429">MRALVVAPSAELAVRLAEVGDPVPGPGQVLVDISHLSLNYGDLNDARSGRVPEGAVLGSDAAGVVVGAAADGTGPRWALGWWR</sequence>
<evidence type="ECO:0000313" key="3">
    <source>
        <dbReference type="Proteomes" id="UP001241926"/>
    </source>
</evidence>